<dbReference type="Proteomes" id="UP000288623">
    <property type="component" value="Unassembled WGS sequence"/>
</dbReference>
<dbReference type="RefSeq" id="WP_126989336.1">
    <property type="nucleotide sequence ID" value="NZ_JTFC01000008.1"/>
</dbReference>
<evidence type="ECO:0000259" key="4">
    <source>
        <dbReference type="PROSITE" id="PS50995"/>
    </source>
</evidence>
<dbReference type="GO" id="GO:0003700">
    <property type="term" value="F:DNA-binding transcription factor activity"/>
    <property type="evidence" value="ECO:0007669"/>
    <property type="project" value="InterPro"/>
</dbReference>
<dbReference type="PROSITE" id="PS50995">
    <property type="entry name" value="HTH_MARR_2"/>
    <property type="match status" value="1"/>
</dbReference>
<name>A0A433RXJ9_9BACL</name>
<dbReference type="Pfam" id="PF12802">
    <property type="entry name" value="MarR_2"/>
    <property type="match status" value="1"/>
</dbReference>
<feature type="domain" description="HTH marR-type" evidence="4">
    <location>
        <begin position="1"/>
        <end position="141"/>
    </location>
</feature>
<dbReference type="Gene3D" id="1.10.10.10">
    <property type="entry name" value="Winged helix-like DNA-binding domain superfamily/Winged helix DNA-binding domain"/>
    <property type="match status" value="1"/>
</dbReference>
<dbReference type="PANTHER" id="PTHR42756">
    <property type="entry name" value="TRANSCRIPTIONAL REGULATOR, MARR"/>
    <property type="match status" value="1"/>
</dbReference>
<dbReference type="GO" id="GO:0046914">
    <property type="term" value="F:transition metal ion binding"/>
    <property type="evidence" value="ECO:0007669"/>
    <property type="project" value="InterPro"/>
</dbReference>
<keyword evidence="3" id="KW-0804">Transcription</keyword>
<keyword evidence="6" id="KW-1185">Reference proteome</keyword>
<evidence type="ECO:0000313" key="5">
    <source>
        <dbReference type="EMBL" id="RUS58003.1"/>
    </source>
</evidence>
<reference evidence="5 6" key="1">
    <citation type="submission" date="2014-11" db="EMBL/GenBank/DDBJ databases">
        <title>Genome sequence and analysis of novel Kurthia sp.</title>
        <authorList>
            <person name="Lawson J.N."/>
            <person name="Gonzalez J.E."/>
            <person name="Rinauldi L."/>
            <person name="Xuan Z."/>
            <person name="Firman A."/>
            <person name="Shaddox L."/>
            <person name="Trudeau A."/>
            <person name="Shah S."/>
            <person name="Reiman D."/>
        </authorList>
    </citation>
    <scope>NUCLEOTIDE SEQUENCE [LARGE SCALE GENOMIC DNA]</scope>
    <source>
        <strain evidence="5 6">3B1D</strain>
    </source>
</reference>
<dbReference type="PANTHER" id="PTHR42756:SF1">
    <property type="entry name" value="TRANSCRIPTIONAL REPRESSOR OF EMRAB OPERON"/>
    <property type="match status" value="1"/>
</dbReference>
<evidence type="ECO:0000256" key="3">
    <source>
        <dbReference type="ARBA" id="ARBA00023163"/>
    </source>
</evidence>
<dbReference type="InterPro" id="IPR036388">
    <property type="entry name" value="WH-like_DNA-bd_sf"/>
</dbReference>
<dbReference type="GO" id="GO:0003677">
    <property type="term" value="F:DNA binding"/>
    <property type="evidence" value="ECO:0007669"/>
    <property type="project" value="UniProtKB-KW"/>
</dbReference>
<dbReference type="InterPro" id="IPR022689">
    <property type="entry name" value="Iron_dep_repressor"/>
</dbReference>
<dbReference type="EMBL" id="JTFC01000008">
    <property type="protein sequence ID" value="RUS58003.1"/>
    <property type="molecule type" value="Genomic_DNA"/>
</dbReference>
<comment type="caution">
    <text evidence="5">The sequence shown here is derived from an EMBL/GenBank/DDBJ whole genome shotgun (WGS) entry which is preliminary data.</text>
</comment>
<keyword evidence="1" id="KW-0805">Transcription regulation</keyword>
<gene>
    <name evidence="5" type="ORF">QI30_02290</name>
</gene>
<accession>A0A433RXJ9</accession>
<dbReference type="AlphaFoldDB" id="A0A433RXJ9"/>
<protein>
    <recommendedName>
        <fullName evidence="4">HTH marR-type domain-containing protein</fullName>
    </recommendedName>
</protein>
<dbReference type="OrthoDB" id="2401593at2"/>
<dbReference type="SMART" id="SM00529">
    <property type="entry name" value="HTH_DTXR"/>
    <property type="match status" value="1"/>
</dbReference>
<dbReference type="SUPFAM" id="SSF46785">
    <property type="entry name" value="Winged helix' DNA-binding domain"/>
    <property type="match status" value="1"/>
</dbReference>
<dbReference type="SMART" id="SM00347">
    <property type="entry name" value="HTH_MARR"/>
    <property type="match status" value="1"/>
</dbReference>
<keyword evidence="2" id="KW-0238">DNA-binding</keyword>
<dbReference type="InterPro" id="IPR000835">
    <property type="entry name" value="HTH_MarR-typ"/>
</dbReference>
<evidence type="ECO:0000256" key="1">
    <source>
        <dbReference type="ARBA" id="ARBA00023015"/>
    </source>
</evidence>
<sequence>MERIAHAISLLERVMISGSELVTKQLNEENFKGLSSEQYEVLNYLKIQGDKYPSEIAKFQGVQKSAVSNRLSKLLTQGYIEYVSSPTGDKRYKHVHLTDAGIALLTQINEKYCALIQEWFEDFEEDEQLENFISTLAMIQQRIDEKGAKA</sequence>
<organism evidence="5 6">
    <name type="scientific">Candidatus Kurthia intestinigallinarum</name>
    <dbReference type="NCBI Taxonomy" id="1562256"/>
    <lineage>
        <taxon>Bacteria</taxon>
        <taxon>Bacillati</taxon>
        <taxon>Bacillota</taxon>
        <taxon>Bacilli</taxon>
        <taxon>Bacillales</taxon>
        <taxon>Caryophanaceae</taxon>
        <taxon>Kurthia</taxon>
    </lineage>
</organism>
<evidence type="ECO:0000256" key="2">
    <source>
        <dbReference type="ARBA" id="ARBA00023125"/>
    </source>
</evidence>
<proteinExistence type="predicted"/>
<dbReference type="InterPro" id="IPR036390">
    <property type="entry name" value="WH_DNA-bd_sf"/>
</dbReference>
<evidence type="ECO:0000313" key="6">
    <source>
        <dbReference type="Proteomes" id="UP000288623"/>
    </source>
</evidence>